<evidence type="ECO:0000256" key="8">
    <source>
        <dbReference type="ARBA" id="ARBA00022969"/>
    </source>
</evidence>
<evidence type="ECO:0000259" key="11">
    <source>
        <dbReference type="PROSITE" id="PS50112"/>
    </source>
</evidence>
<dbReference type="InterPro" id="IPR013767">
    <property type="entry name" value="PAS_fold"/>
</dbReference>
<dbReference type="Proteomes" id="UP000011747">
    <property type="component" value="Unassembled WGS sequence"/>
</dbReference>
<dbReference type="SMART" id="SM00086">
    <property type="entry name" value="PAC"/>
    <property type="match status" value="1"/>
</dbReference>
<dbReference type="SUPFAM" id="SSF55785">
    <property type="entry name" value="PYP-like sensor domain (PAS domain)"/>
    <property type="match status" value="2"/>
</dbReference>
<protein>
    <recommendedName>
        <fullName evidence="2">histidine kinase</fullName>
        <ecNumber evidence="2">2.7.13.3</ecNumber>
    </recommendedName>
</protein>
<dbReference type="Pfam" id="PF08447">
    <property type="entry name" value="PAS_3"/>
    <property type="match status" value="1"/>
</dbReference>
<dbReference type="InterPro" id="IPR004358">
    <property type="entry name" value="Sig_transdc_His_kin-like_C"/>
</dbReference>
<dbReference type="GO" id="GO:0006355">
    <property type="term" value="P:regulation of DNA-templated transcription"/>
    <property type="evidence" value="ECO:0007669"/>
    <property type="project" value="InterPro"/>
</dbReference>
<keyword evidence="3" id="KW-0597">Phosphoprotein</keyword>
<dbReference type="GO" id="GO:0000155">
    <property type="term" value="F:phosphorelay sensor kinase activity"/>
    <property type="evidence" value="ECO:0007669"/>
    <property type="project" value="InterPro"/>
</dbReference>
<dbReference type="HOGENOM" id="CLU_000445_114_39_9"/>
<dbReference type="FunFam" id="1.10.287.130:FF:000040">
    <property type="entry name" value="PAS domain-containing sensor histidine kinase"/>
    <property type="match status" value="1"/>
</dbReference>
<evidence type="ECO:0000313" key="13">
    <source>
        <dbReference type="Proteomes" id="UP000011747"/>
    </source>
</evidence>
<keyword evidence="9" id="KW-0902">Two-component regulatory system</keyword>
<dbReference type="GO" id="GO:0030435">
    <property type="term" value="P:sporulation resulting in formation of a cellular spore"/>
    <property type="evidence" value="ECO:0007669"/>
    <property type="project" value="UniProtKB-KW"/>
</dbReference>
<dbReference type="AlphaFoldDB" id="G9QMY3"/>
<evidence type="ECO:0000256" key="6">
    <source>
        <dbReference type="ARBA" id="ARBA00022777"/>
    </source>
</evidence>
<feature type="domain" description="Histidine kinase" evidence="10">
    <location>
        <begin position="260"/>
        <end position="465"/>
    </location>
</feature>
<dbReference type="InterPro" id="IPR000014">
    <property type="entry name" value="PAS"/>
</dbReference>
<keyword evidence="6" id="KW-0418">Kinase</keyword>
<dbReference type="InterPro" id="IPR035965">
    <property type="entry name" value="PAS-like_dom_sf"/>
</dbReference>
<keyword evidence="7" id="KW-0067">ATP-binding</keyword>
<organism evidence="12 13">
    <name type="scientific">Bacillus smithii 7_3_47FAA</name>
    <dbReference type="NCBI Taxonomy" id="665952"/>
    <lineage>
        <taxon>Bacteria</taxon>
        <taxon>Bacillati</taxon>
        <taxon>Bacillota</taxon>
        <taxon>Bacilli</taxon>
        <taxon>Bacillales</taxon>
        <taxon>Bacillaceae</taxon>
        <taxon>Bacillus</taxon>
    </lineage>
</organism>
<evidence type="ECO:0000256" key="1">
    <source>
        <dbReference type="ARBA" id="ARBA00000085"/>
    </source>
</evidence>
<dbReference type="CDD" id="cd00075">
    <property type="entry name" value="HATPase"/>
    <property type="match status" value="1"/>
</dbReference>
<dbReference type="InterPro" id="IPR036890">
    <property type="entry name" value="HATPase_C_sf"/>
</dbReference>
<dbReference type="CDD" id="cd00130">
    <property type="entry name" value="PAS"/>
    <property type="match status" value="2"/>
</dbReference>
<keyword evidence="8" id="KW-0749">Sporulation</keyword>
<dbReference type="InterPro" id="IPR005467">
    <property type="entry name" value="His_kinase_dom"/>
</dbReference>
<name>G9QMY3_9BACI</name>
<evidence type="ECO:0000259" key="10">
    <source>
        <dbReference type="PROSITE" id="PS50109"/>
    </source>
</evidence>
<evidence type="ECO:0000256" key="4">
    <source>
        <dbReference type="ARBA" id="ARBA00022679"/>
    </source>
</evidence>
<dbReference type="PRINTS" id="PR00344">
    <property type="entry name" value="BCTRLSENSOR"/>
</dbReference>
<dbReference type="RefSeq" id="WP_003354659.1">
    <property type="nucleotide sequence ID" value="NZ_JH414757.1"/>
</dbReference>
<dbReference type="EMBL" id="ACWF01000120">
    <property type="protein sequence ID" value="EHL76954.1"/>
    <property type="molecule type" value="Genomic_DNA"/>
</dbReference>
<sequence length="480" mass="55108">MVNKKNISYIVNKFQSLIKDSRHLIMCISSSGRLTYVSPASALILGYEAYELLGTLIYSYIHPEDRYKLEHSDHGWDKVEYRARRKCGDYVWLETSCIAMTNEMEYFCISHDVSERKVFEEQIQEEKEKYLLLLENTVDTIGIVTDEGFFVDINQAGKQLLGSARKEEIIGRSLFDYLLEEYIPLVKTYLQHPHQEDSLEVCIRRVDQIVKCVEFKLIPLFYKNRHTYQIILKDITNKKETEKMLQKAEKLTIVGQLAAGIAHEIRNPLTAIKGFTQLLSNMGHRDYTDVILTELDRIDKIVSDLLVLAKPQISHLEEINLVELIDRVVTLLRTQAIMYNIDIISDIRLKDCPVIEAEADQIKQVLINLIKNAIEAMPEGGTVTIEAEMDHSEDHVVIRVIDEGIGIPRELISRLGEPFFSTKEKGTGLGLMICQRIIKNHKGSLEIDSEVNKGTTFTIRLPRKISKKNDRQKINLDGTI</sequence>
<dbReference type="SUPFAM" id="SSF55874">
    <property type="entry name" value="ATPase domain of HSP90 chaperone/DNA topoisomerase II/histidine kinase"/>
    <property type="match status" value="1"/>
</dbReference>
<dbReference type="Pfam" id="PF02518">
    <property type="entry name" value="HATPase_c"/>
    <property type="match status" value="1"/>
</dbReference>
<dbReference type="Pfam" id="PF00989">
    <property type="entry name" value="PAS"/>
    <property type="match status" value="1"/>
</dbReference>
<dbReference type="SMART" id="SM00387">
    <property type="entry name" value="HATPase_c"/>
    <property type="match status" value="1"/>
</dbReference>
<dbReference type="SMART" id="SM00388">
    <property type="entry name" value="HisKA"/>
    <property type="match status" value="1"/>
</dbReference>
<dbReference type="PROSITE" id="PS50112">
    <property type="entry name" value="PAS"/>
    <property type="match status" value="2"/>
</dbReference>
<dbReference type="Pfam" id="PF00512">
    <property type="entry name" value="HisKA"/>
    <property type="match status" value="1"/>
</dbReference>
<keyword evidence="13" id="KW-1185">Reference proteome</keyword>
<dbReference type="InterPro" id="IPR013655">
    <property type="entry name" value="PAS_fold_3"/>
</dbReference>
<dbReference type="InterPro" id="IPR036097">
    <property type="entry name" value="HisK_dim/P_sf"/>
</dbReference>
<evidence type="ECO:0000256" key="7">
    <source>
        <dbReference type="ARBA" id="ARBA00022840"/>
    </source>
</evidence>
<dbReference type="Gene3D" id="3.30.565.10">
    <property type="entry name" value="Histidine kinase-like ATPase, C-terminal domain"/>
    <property type="match status" value="1"/>
</dbReference>
<evidence type="ECO:0000256" key="3">
    <source>
        <dbReference type="ARBA" id="ARBA00022553"/>
    </source>
</evidence>
<dbReference type="PANTHER" id="PTHR43065:SF10">
    <property type="entry name" value="PEROXIDE STRESS-ACTIVATED HISTIDINE KINASE MAK3"/>
    <property type="match status" value="1"/>
</dbReference>
<comment type="caution">
    <text evidence="12">The sequence shown here is derived from an EMBL/GenBank/DDBJ whole genome shotgun (WGS) entry which is preliminary data.</text>
</comment>
<keyword evidence="5" id="KW-0547">Nucleotide-binding</keyword>
<dbReference type="SUPFAM" id="SSF47384">
    <property type="entry name" value="Homodimeric domain of signal transducing histidine kinase"/>
    <property type="match status" value="1"/>
</dbReference>
<dbReference type="PROSITE" id="PS50109">
    <property type="entry name" value="HIS_KIN"/>
    <property type="match status" value="1"/>
</dbReference>
<evidence type="ECO:0000256" key="9">
    <source>
        <dbReference type="ARBA" id="ARBA00023012"/>
    </source>
</evidence>
<dbReference type="CDD" id="cd00082">
    <property type="entry name" value="HisKA"/>
    <property type="match status" value="1"/>
</dbReference>
<keyword evidence="4" id="KW-0808">Transferase</keyword>
<dbReference type="PANTHER" id="PTHR43065">
    <property type="entry name" value="SENSOR HISTIDINE KINASE"/>
    <property type="match status" value="1"/>
</dbReference>
<dbReference type="Gene3D" id="3.30.450.20">
    <property type="entry name" value="PAS domain"/>
    <property type="match status" value="2"/>
</dbReference>
<dbReference type="Gene3D" id="1.10.287.130">
    <property type="match status" value="1"/>
</dbReference>
<feature type="domain" description="PAS" evidence="11">
    <location>
        <begin position="126"/>
        <end position="197"/>
    </location>
</feature>
<dbReference type="InterPro" id="IPR003594">
    <property type="entry name" value="HATPase_dom"/>
</dbReference>
<dbReference type="PATRIC" id="fig|665952.3.peg.2471"/>
<evidence type="ECO:0000313" key="12">
    <source>
        <dbReference type="EMBL" id="EHL76954.1"/>
    </source>
</evidence>
<dbReference type="EC" id="2.7.13.3" evidence="2"/>
<feature type="domain" description="PAS" evidence="11">
    <location>
        <begin position="10"/>
        <end position="66"/>
    </location>
</feature>
<accession>G9QMY3</accession>
<gene>
    <name evidence="12" type="ORF">HMPREF1015_00900</name>
</gene>
<dbReference type="InterPro" id="IPR003661">
    <property type="entry name" value="HisK_dim/P_dom"/>
</dbReference>
<dbReference type="InterPro" id="IPR001610">
    <property type="entry name" value="PAC"/>
</dbReference>
<reference evidence="12 13" key="1">
    <citation type="submission" date="2011-09" db="EMBL/GenBank/DDBJ databases">
        <title>The Genome Sequence of Bacillus smithii 7_3_47FAA.</title>
        <authorList>
            <consortium name="The Broad Institute Genome Sequencing Platform"/>
            <person name="Earl A."/>
            <person name="Ward D."/>
            <person name="Feldgarden M."/>
            <person name="Gevers D."/>
            <person name="Daigneault M."/>
            <person name="Strauss J."/>
            <person name="Allen-Vercoe E."/>
            <person name="Young S.K."/>
            <person name="Zeng Q."/>
            <person name="Gargeya S."/>
            <person name="Fitzgerald M."/>
            <person name="Haas B."/>
            <person name="Abouelleil A."/>
            <person name="Alvarado L."/>
            <person name="Arachchi H.M."/>
            <person name="Berlin A."/>
            <person name="Brown A."/>
            <person name="Chapman S.B."/>
            <person name="Chen Z."/>
            <person name="Dunbar C."/>
            <person name="Freedman E."/>
            <person name="Gearin G."/>
            <person name="Goldberg J."/>
            <person name="Griggs A."/>
            <person name="Gujja S."/>
            <person name="Heiman D."/>
            <person name="Howarth C."/>
            <person name="Larson L."/>
            <person name="Lui A."/>
            <person name="MacDonald P.J.P."/>
            <person name="Montmayeur A."/>
            <person name="Murphy C."/>
            <person name="Neiman D."/>
            <person name="Pearson M."/>
            <person name="Priest M."/>
            <person name="Roberts A."/>
            <person name="Saif S."/>
            <person name="Shea T."/>
            <person name="Shenoy N."/>
            <person name="Sisk P."/>
            <person name="Stolte C."/>
            <person name="Sykes S."/>
            <person name="Wortman J."/>
            <person name="Nusbaum C."/>
            <person name="Birren B."/>
        </authorList>
    </citation>
    <scope>NUCLEOTIDE SEQUENCE [LARGE SCALE GENOMIC DNA]</scope>
    <source>
        <strain evidence="12 13">7_3_47FAA</strain>
    </source>
</reference>
<dbReference type="NCBIfam" id="TIGR00229">
    <property type="entry name" value="sensory_box"/>
    <property type="match status" value="2"/>
</dbReference>
<dbReference type="SMART" id="SM00091">
    <property type="entry name" value="PAS"/>
    <property type="match status" value="2"/>
</dbReference>
<comment type="catalytic activity">
    <reaction evidence="1">
        <text>ATP + protein L-histidine = ADP + protein N-phospho-L-histidine.</text>
        <dbReference type="EC" id="2.7.13.3"/>
    </reaction>
</comment>
<evidence type="ECO:0000256" key="2">
    <source>
        <dbReference type="ARBA" id="ARBA00012438"/>
    </source>
</evidence>
<dbReference type="GO" id="GO:0005524">
    <property type="term" value="F:ATP binding"/>
    <property type="evidence" value="ECO:0007669"/>
    <property type="project" value="UniProtKB-KW"/>
</dbReference>
<proteinExistence type="predicted"/>
<evidence type="ECO:0000256" key="5">
    <source>
        <dbReference type="ARBA" id="ARBA00022741"/>
    </source>
</evidence>